<gene>
    <name evidence="2" type="ORF">L9F63_007892</name>
</gene>
<name>A0AAD7Z6U3_DIPPU</name>
<dbReference type="Proteomes" id="UP001233999">
    <property type="component" value="Unassembled WGS sequence"/>
</dbReference>
<feature type="non-terminal residue" evidence="2">
    <location>
        <position position="54"/>
    </location>
</feature>
<dbReference type="AlphaFoldDB" id="A0AAD7Z6U3"/>
<comment type="caution">
    <text evidence="2">The sequence shown here is derived from an EMBL/GenBank/DDBJ whole genome shotgun (WGS) entry which is preliminary data.</text>
</comment>
<accession>A0AAD7Z6U3</accession>
<protein>
    <submittedName>
        <fullName evidence="2">Uncharacterized protein</fullName>
    </submittedName>
</protein>
<feature type="compositionally biased region" description="Basic residues" evidence="1">
    <location>
        <begin position="1"/>
        <end position="12"/>
    </location>
</feature>
<keyword evidence="3" id="KW-1185">Reference proteome</keyword>
<organism evidence="2 3">
    <name type="scientific">Diploptera punctata</name>
    <name type="common">Pacific beetle cockroach</name>
    <dbReference type="NCBI Taxonomy" id="6984"/>
    <lineage>
        <taxon>Eukaryota</taxon>
        <taxon>Metazoa</taxon>
        <taxon>Ecdysozoa</taxon>
        <taxon>Arthropoda</taxon>
        <taxon>Hexapoda</taxon>
        <taxon>Insecta</taxon>
        <taxon>Pterygota</taxon>
        <taxon>Neoptera</taxon>
        <taxon>Polyneoptera</taxon>
        <taxon>Dictyoptera</taxon>
        <taxon>Blattodea</taxon>
        <taxon>Blaberoidea</taxon>
        <taxon>Blaberidae</taxon>
        <taxon>Diplopterinae</taxon>
        <taxon>Diploptera</taxon>
    </lineage>
</organism>
<sequence length="54" mass="5738">VSTANIKRKSRTGRSAAVLSSALSQGKHGTVNLRSFNSQANHFDSLAVTLPRVT</sequence>
<evidence type="ECO:0000313" key="2">
    <source>
        <dbReference type="EMBL" id="KAJ9574926.1"/>
    </source>
</evidence>
<reference evidence="2" key="2">
    <citation type="submission" date="2023-05" db="EMBL/GenBank/DDBJ databases">
        <authorList>
            <person name="Fouks B."/>
        </authorList>
    </citation>
    <scope>NUCLEOTIDE SEQUENCE</scope>
    <source>
        <strain evidence="2">Stay&amp;Tobe</strain>
        <tissue evidence="2">Testes</tissue>
    </source>
</reference>
<feature type="non-terminal residue" evidence="2">
    <location>
        <position position="1"/>
    </location>
</feature>
<feature type="region of interest" description="Disordered" evidence="1">
    <location>
        <begin position="1"/>
        <end position="21"/>
    </location>
</feature>
<dbReference type="EMBL" id="JASPKZ010010252">
    <property type="protein sequence ID" value="KAJ9574926.1"/>
    <property type="molecule type" value="Genomic_DNA"/>
</dbReference>
<evidence type="ECO:0000256" key="1">
    <source>
        <dbReference type="SAM" id="MobiDB-lite"/>
    </source>
</evidence>
<reference evidence="2" key="1">
    <citation type="journal article" date="2023" name="IScience">
        <title>Live-bearing cockroach genome reveals convergent evolutionary mechanisms linked to viviparity in insects and beyond.</title>
        <authorList>
            <person name="Fouks B."/>
            <person name="Harrison M.C."/>
            <person name="Mikhailova A.A."/>
            <person name="Marchal E."/>
            <person name="English S."/>
            <person name="Carruthers M."/>
            <person name="Jennings E.C."/>
            <person name="Chiamaka E.L."/>
            <person name="Frigard R.A."/>
            <person name="Pippel M."/>
            <person name="Attardo G.M."/>
            <person name="Benoit J.B."/>
            <person name="Bornberg-Bauer E."/>
            <person name="Tobe S.S."/>
        </authorList>
    </citation>
    <scope>NUCLEOTIDE SEQUENCE</scope>
    <source>
        <strain evidence="2">Stay&amp;Tobe</strain>
    </source>
</reference>
<evidence type="ECO:0000313" key="3">
    <source>
        <dbReference type="Proteomes" id="UP001233999"/>
    </source>
</evidence>
<proteinExistence type="predicted"/>